<sequence length="73" mass="8109">MFNPRPQTRFNLTESVFKPPSFTHQKSFSAPSCFDLEQVSGRPDLTIESPRPQVLEKDLASKKGVCLIEGTAA</sequence>
<keyword evidence="2" id="KW-1185">Reference proteome</keyword>
<accession>A0ABY0W5F9</accession>
<name>A0ABY0W5F9_9PSED</name>
<reference evidence="1 2" key="1">
    <citation type="submission" date="2016-10" db="EMBL/GenBank/DDBJ databases">
        <authorList>
            <person name="Varghese N."/>
            <person name="Submissions S."/>
        </authorList>
    </citation>
    <scope>NUCLEOTIDE SEQUENCE [LARGE SCALE GENOMIC DNA]</scope>
    <source>
        <strain evidence="1 2">BS3667</strain>
    </source>
</reference>
<dbReference type="Proteomes" id="UP000182058">
    <property type="component" value="Chromosome I"/>
</dbReference>
<evidence type="ECO:0000313" key="2">
    <source>
        <dbReference type="Proteomes" id="UP000182058"/>
    </source>
</evidence>
<dbReference type="EMBL" id="LT629795">
    <property type="protein sequence ID" value="SDU73358.1"/>
    <property type="molecule type" value="Genomic_DNA"/>
</dbReference>
<dbReference type="GeneID" id="96621999"/>
<organism evidence="1 2">
    <name type="scientific">Pseudomonas psychrophila</name>
    <dbReference type="NCBI Taxonomy" id="122355"/>
    <lineage>
        <taxon>Bacteria</taxon>
        <taxon>Pseudomonadati</taxon>
        <taxon>Pseudomonadota</taxon>
        <taxon>Gammaproteobacteria</taxon>
        <taxon>Pseudomonadales</taxon>
        <taxon>Pseudomonadaceae</taxon>
        <taxon>Pseudomonas</taxon>
    </lineage>
</organism>
<protein>
    <submittedName>
        <fullName evidence="1">Uncharacterized protein</fullName>
    </submittedName>
</protein>
<dbReference type="RefSeq" id="WP_048351794.1">
    <property type="nucleotide sequence ID" value="NZ_CP049044.1"/>
</dbReference>
<evidence type="ECO:0000313" key="1">
    <source>
        <dbReference type="EMBL" id="SDU73358.1"/>
    </source>
</evidence>
<gene>
    <name evidence="1" type="ORF">SAMN04490201_4477</name>
</gene>
<proteinExistence type="predicted"/>